<comment type="caution">
    <text evidence="5">The sequence shown here is derived from an EMBL/GenBank/DDBJ whole genome shotgun (WGS) entry which is preliminary data.</text>
</comment>
<dbReference type="AlphaFoldDB" id="A0A3A4P9E3"/>
<dbReference type="GO" id="GO:0030170">
    <property type="term" value="F:pyridoxal phosphate binding"/>
    <property type="evidence" value="ECO:0007669"/>
    <property type="project" value="TreeGrafter"/>
</dbReference>
<dbReference type="InterPro" id="IPR000653">
    <property type="entry name" value="DegT/StrS_aminotransferase"/>
</dbReference>
<dbReference type="Gene3D" id="3.40.640.10">
    <property type="entry name" value="Type I PLP-dependent aspartate aminotransferase-like (Major domain)"/>
    <property type="match status" value="1"/>
</dbReference>
<dbReference type="GO" id="GO:0000271">
    <property type="term" value="P:polysaccharide biosynthetic process"/>
    <property type="evidence" value="ECO:0007669"/>
    <property type="project" value="TreeGrafter"/>
</dbReference>
<comment type="similarity">
    <text evidence="1 4">Belongs to the DegT/DnrJ/EryC1 family.</text>
</comment>
<dbReference type="PANTHER" id="PTHR30244">
    <property type="entry name" value="TRANSAMINASE"/>
    <property type="match status" value="1"/>
</dbReference>
<sequence length="375" mass="42620">MASLEKIHYAKPSVTDLEIAYVTDAITNGWGEHCYDYITKFENAFKKYLGVEFAVATSSCTGALHLALAVLNVGYGDEIIIGDINWIASVAPVVYLGAKPVFVDVLPDSWCIDPERIEEAITPRTKAIIAVHLYGNLAEMDRIMAVARKHNLYVIEDAAEALGSEYRGKKAGSIAHFGVFSFHGTKTVSTGEGGMLVTNQEDLFKAACILANHGRNPEVKKMFFPDRIGYKYKLSNLQAAMGLAQVERVDELVSKKREIFFQYRNSLSVLPELSFNPEPPHTINSYWMPTVIFDRKLKINRDQVIKHFKDKYVDMRPFFYPLSSLPMFDKKLTNTVSYDTYERGINLPSYYDLNQENVEFICKQLRDFLKEKCRK</sequence>
<keyword evidence="5" id="KW-0032">Aminotransferase</keyword>
<dbReference type="InterPro" id="IPR015424">
    <property type="entry name" value="PyrdxlP-dep_Trfase"/>
</dbReference>
<evidence type="ECO:0000256" key="1">
    <source>
        <dbReference type="ARBA" id="ARBA00037999"/>
    </source>
</evidence>
<evidence type="ECO:0000256" key="3">
    <source>
        <dbReference type="PIRSR" id="PIRSR000390-2"/>
    </source>
</evidence>
<protein>
    <submittedName>
        <fullName evidence="5">DegT/DnrJ/EryC1/StrS family aminotransferase</fullName>
    </submittedName>
</protein>
<accession>A0A3A4P9E3</accession>
<keyword evidence="5" id="KW-0808">Transferase</keyword>
<dbReference type="SUPFAM" id="SSF53383">
    <property type="entry name" value="PLP-dependent transferases"/>
    <property type="match status" value="1"/>
</dbReference>
<dbReference type="InterPro" id="IPR015422">
    <property type="entry name" value="PyrdxlP-dep_Trfase_small"/>
</dbReference>
<evidence type="ECO:0000256" key="2">
    <source>
        <dbReference type="PIRSR" id="PIRSR000390-1"/>
    </source>
</evidence>
<dbReference type="CDD" id="cd00616">
    <property type="entry name" value="AHBA_syn"/>
    <property type="match status" value="1"/>
</dbReference>
<evidence type="ECO:0000313" key="5">
    <source>
        <dbReference type="EMBL" id="RJP24571.1"/>
    </source>
</evidence>
<dbReference type="InterPro" id="IPR015421">
    <property type="entry name" value="PyrdxlP-dep_Trfase_major"/>
</dbReference>
<reference evidence="5 6" key="1">
    <citation type="journal article" date="2017" name="ISME J.">
        <title>Energy and carbon metabolisms in a deep terrestrial subsurface fluid microbial community.</title>
        <authorList>
            <person name="Momper L."/>
            <person name="Jungbluth S.P."/>
            <person name="Lee M.D."/>
            <person name="Amend J.P."/>
        </authorList>
    </citation>
    <scope>NUCLEOTIDE SEQUENCE [LARGE SCALE GENOMIC DNA]</scope>
    <source>
        <strain evidence="5">SURF_5</strain>
    </source>
</reference>
<feature type="modified residue" description="N6-(pyridoxal phosphate)lysine" evidence="3">
    <location>
        <position position="186"/>
    </location>
</feature>
<proteinExistence type="inferred from homology"/>
<dbReference type="PANTHER" id="PTHR30244:SF34">
    <property type="entry name" value="DTDP-4-AMINO-4,6-DIDEOXYGALACTOSE TRANSAMINASE"/>
    <property type="match status" value="1"/>
</dbReference>
<gene>
    <name evidence="5" type="ORF">C4520_03865</name>
</gene>
<name>A0A3A4P9E3_ABYX5</name>
<dbReference type="PIRSF" id="PIRSF000390">
    <property type="entry name" value="PLP_StrS"/>
    <property type="match status" value="1"/>
</dbReference>
<dbReference type="EMBL" id="QZKU01000033">
    <property type="protein sequence ID" value="RJP24571.1"/>
    <property type="molecule type" value="Genomic_DNA"/>
</dbReference>
<organism evidence="5 6">
    <name type="scientific">Abyssobacteria bacterium (strain SURF_5)</name>
    <dbReference type="NCBI Taxonomy" id="2093360"/>
    <lineage>
        <taxon>Bacteria</taxon>
        <taxon>Pseudomonadati</taxon>
        <taxon>Candidatus Hydrogenedentota</taxon>
        <taxon>Candidatus Abyssobacteria</taxon>
    </lineage>
</organism>
<dbReference type="Proteomes" id="UP000265882">
    <property type="component" value="Unassembled WGS sequence"/>
</dbReference>
<feature type="active site" description="Proton acceptor" evidence="2">
    <location>
        <position position="186"/>
    </location>
</feature>
<evidence type="ECO:0000313" key="6">
    <source>
        <dbReference type="Proteomes" id="UP000265882"/>
    </source>
</evidence>
<dbReference type="Gene3D" id="3.90.1150.10">
    <property type="entry name" value="Aspartate Aminotransferase, domain 1"/>
    <property type="match status" value="1"/>
</dbReference>
<keyword evidence="3 4" id="KW-0663">Pyridoxal phosphate</keyword>
<dbReference type="Pfam" id="PF01041">
    <property type="entry name" value="DegT_DnrJ_EryC1"/>
    <property type="match status" value="1"/>
</dbReference>
<dbReference type="GO" id="GO:0008483">
    <property type="term" value="F:transaminase activity"/>
    <property type="evidence" value="ECO:0007669"/>
    <property type="project" value="UniProtKB-KW"/>
</dbReference>
<evidence type="ECO:0000256" key="4">
    <source>
        <dbReference type="RuleBase" id="RU004508"/>
    </source>
</evidence>